<reference evidence="2" key="1">
    <citation type="submission" date="2013-11" db="EMBL/GenBank/DDBJ databases">
        <title>Genome sequence of the fusiform rust pathogen reveals effectors for host alternation and coevolution with pine.</title>
        <authorList>
            <consortium name="DOE Joint Genome Institute"/>
            <person name="Smith K."/>
            <person name="Pendleton A."/>
            <person name="Kubisiak T."/>
            <person name="Anderson C."/>
            <person name="Salamov A."/>
            <person name="Aerts A."/>
            <person name="Riley R."/>
            <person name="Clum A."/>
            <person name="Lindquist E."/>
            <person name="Ence D."/>
            <person name="Campbell M."/>
            <person name="Kronenberg Z."/>
            <person name="Feau N."/>
            <person name="Dhillon B."/>
            <person name="Hamelin R."/>
            <person name="Burleigh J."/>
            <person name="Smith J."/>
            <person name="Yandell M."/>
            <person name="Nelson C."/>
            <person name="Grigoriev I."/>
            <person name="Davis J."/>
        </authorList>
    </citation>
    <scope>NUCLEOTIDE SEQUENCE</scope>
    <source>
        <strain evidence="2">G11</strain>
    </source>
</reference>
<sequence>MRSCSRTELAYWTLSVFTRRFVRPQGTISYPSRSSSSACLSVAGLQGVSTPNSSAFADPSTPNSKPHTTSPADEEYRPMPILRRYASNAGYVARTLSEDPKKISKSELKRWLKKQTFDSSQLEVFVRACKQPNFQSAVAIFDRTPPTSEDSVAHHHIPSSILAEIASKKIQDRQQLDDLLVILGHRIAIEEDVMIASQLLNSALQASLSVGHLVASAELVDYSIRYASEIARVEVEKQTIEAKPGPVQDPSLAIRPLISCVAALLNRPASQSHGPTCKFLAILINQIINLCGDLDSVFRRLSKPNVHLISRAIITSMFSPDGHPFKLLEMNLMLKQKLPPSTLRLAMTCMIHTGRQDQADRCERRLLNHVNVAEAVPLKYQLNYALKFVRRCRERAYPSSEKLHEQIFPDFPSIARRSGHPIKTFTLYMSVLYQHHLPKLALRVWEYVTHLGIRPDVAALQVAMTVLIDLDRPREAVYLFRQHSRPRNHTQPGSKPIVGSSTSNLQVMATYARALDLAGRHSDVYHLWKTLKSDWSVEPDERIFGALISSARKLAIATSVEPTNNMLQVPSPVPFGDSSIGVQDDWDGQPAAEVAIRLFWSILYQNWPAIAETISAPLKTASLWSGVGAHELLLSRLRGLSPPSNSAQARSRPPRFSDTLSTAQTVIPSLQYTLDWPMLFPTRYSFRDQIELLGICDQAHYIPLLLSWMRALKVKPDQDVILRSYYWIYQISSPVRERLVALDVFVEHWIKEVGDEIEVVVPTDRMMEVHYLDRFKWKAGFFNGRTMAGDWIKRS</sequence>
<dbReference type="Proteomes" id="UP000886653">
    <property type="component" value="Unassembled WGS sequence"/>
</dbReference>
<proteinExistence type="predicted"/>
<protein>
    <submittedName>
        <fullName evidence="2">Uncharacterized protein</fullName>
    </submittedName>
</protein>
<name>A0A9P6NUN6_9BASI</name>
<dbReference type="OrthoDB" id="185373at2759"/>
<evidence type="ECO:0000256" key="1">
    <source>
        <dbReference type="SAM" id="MobiDB-lite"/>
    </source>
</evidence>
<dbReference type="Gene3D" id="1.25.40.10">
    <property type="entry name" value="Tetratricopeptide repeat domain"/>
    <property type="match status" value="1"/>
</dbReference>
<comment type="caution">
    <text evidence="2">The sequence shown here is derived from an EMBL/GenBank/DDBJ whole genome shotgun (WGS) entry which is preliminary data.</text>
</comment>
<evidence type="ECO:0000313" key="3">
    <source>
        <dbReference type="Proteomes" id="UP000886653"/>
    </source>
</evidence>
<accession>A0A9P6NUN6</accession>
<organism evidence="2 3">
    <name type="scientific">Cronartium quercuum f. sp. fusiforme G11</name>
    <dbReference type="NCBI Taxonomy" id="708437"/>
    <lineage>
        <taxon>Eukaryota</taxon>
        <taxon>Fungi</taxon>
        <taxon>Dikarya</taxon>
        <taxon>Basidiomycota</taxon>
        <taxon>Pucciniomycotina</taxon>
        <taxon>Pucciniomycetes</taxon>
        <taxon>Pucciniales</taxon>
        <taxon>Coleosporiaceae</taxon>
        <taxon>Cronartium</taxon>
    </lineage>
</organism>
<feature type="region of interest" description="Disordered" evidence="1">
    <location>
        <begin position="51"/>
        <end position="75"/>
    </location>
</feature>
<dbReference type="AlphaFoldDB" id="A0A9P6NUN6"/>
<dbReference type="EMBL" id="MU167208">
    <property type="protein sequence ID" value="KAG0152593.1"/>
    <property type="molecule type" value="Genomic_DNA"/>
</dbReference>
<evidence type="ECO:0000313" key="2">
    <source>
        <dbReference type="EMBL" id="KAG0152593.1"/>
    </source>
</evidence>
<dbReference type="InterPro" id="IPR011990">
    <property type="entry name" value="TPR-like_helical_dom_sf"/>
</dbReference>
<keyword evidence="3" id="KW-1185">Reference proteome</keyword>
<feature type="compositionally biased region" description="Polar residues" evidence="1">
    <location>
        <begin position="51"/>
        <end position="71"/>
    </location>
</feature>
<gene>
    <name evidence="2" type="ORF">CROQUDRAFT_129525</name>
</gene>